<proteinExistence type="predicted"/>
<keyword evidence="1" id="KW-0175">Coiled coil</keyword>
<name>A0ABU2YG17_9FLAO</name>
<evidence type="ECO:0000313" key="4">
    <source>
        <dbReference type="Proteomes" id="UP001254488"/>
    </source>
</evidence>
<dbReference type="Pfam" id="PF04402">
    <property type="entry name" value="SIMPL"/>
    <property type="match status" value="1"/>
</dbReference>
<evidence type="ECO:0000256" key="2">
    <source>
        <dbReference type="SAM" id="SignalP"/>
    </source>
</evidence>
<feature type="coiled-coil region" evidence="1">
    <location>
        <begin position="191"/>
        <end position="218"/>
    </location>
</feature>
<evidence type="ECO:0000313" key="3">
    <source>
        <dbReference type="EMBL" id="MDT0556977.1"/>
    </source>
</evidence>
<dbReference type="EMBL" id="JAVRHZ010000010">
    <property type="protein sequence ID" value="MDT0556977.1"/>
    <property type="molecule type" value="Genomic_DNA"/>
</dbReference>
<sequence length="344" mass="39734">MKKQFTILYLLIAISIAAKAQHKGNYDQNNKLISRQNIAKTAYGNAQVYNPYVQQQTQPLQTSNTIRVDVKALKNVKATNYTAVFNLSQIGATAEEANKLVNDRINNVRAALLSEGVKEEDIVIDVISFVPVYEVEVQKKIFSTKYNEVPKGFKLQQNIHIRFKDTKTFEAILTACASNEIYNLVKVDYFIDNIKAVYRELQKELLTLINEEKEYYQALGFDLTNYNKKMADNKYCFFPKDFYQSYQAYNSISFDALKKNKVITKVEKETSYYYQPITYQDYDIVLNPSILEPVVQIGMNIVLEYTPKPKEQKEEPITKTEVKPVYYVLSPNGTIDIKKLETNK</sequence>
<gene>
    <name evidence="3" type="ORF">RM538_13255</name>
</gene>
<protein>
    <submittedName>
        <fullName evidence="3">SIMPL domain-containing protein</fullName>
    </submittedName>
</protein>
<reference evidence="3 4" key="1">
    <citation type="submission" date="2023-09" db="EMBL/GenBank/DDBJ databases">
        <authorList>
            <person name="Rey-Velasco X."/>
        </authorList>
    </citation>
    <scope>NUCLEOTIDE SEQUENCE [LARGE SCALE GENOMIC DNA]</scope>
    <source>
        <strain evidence="3 4">W242</strain>
    </source>
</reference>
<keyword evidence="2" id="KW-0732">Signal</keyword>
<dbReference type="Gene3D" id="3.30.70.2970">
    <property type="entry name" value="Protein of unknown function (DUF541), domain 2"/>
    <property type="match status" value="1"/>
</dbReference>
<feature type="signal peptide" evidence="2">
    <location>
        <begin position="1"/>
        <end position="20"/>
    </location>
</feature>
<organism evidence="3 4">
    <name type="scientific">Patiriisocius hiemis</name>
    <dbReference type="NCBI Taxonomy" id="3075604"/>
    <lineage>
        <taxon>Bacteria</taxon>
        <taxon>Pseudomonadati</taxon>
        <taxon>Bacteroidota</taxon>
        <taxon>Flavobacteriia</taxon>
        <taxon>Flavobacteriales</taxon>
        <taxon>Flavobacteriaceae</taxon>
        <taxon>Patiriisocius</taxon>
    </lineage>
</organism>
<dbReference type="Proteomes" id="UP001254488">
    <property type="component" value="Unassembled WGS sequence"/>
</dbReference>
<feature type="chain" id="PRO_5045253190" evidence="2">
    <location>
        <begin position="21"/>
        <end position="344"/>
    </location>
</feature>
<comment type="caution">
    <text evidence="3">The sequence shown here is derived from an EMBL/GenBank/DDBJ whole genome shotgun (WGS) entry which is preliminary data.</text>
</comment>
<keyword evidence="4" id="KW-1185">Reference proteome</keyword>
<evidence type="ECO:0000256" key="1">
    <source>
        <dbReference type="SAM" id="Coils"/>
    </source>
</evidence>
<dbReference type="RefSeq" id="WP_311333922.1">
    <property type="nucleotide sequence ID" value="NZ_JAVRHZ010000010.1"/>
</dbReference>
<dbReference type="InterPro" id="IPR007497">
    <property type="entry name" value="SIMPL/DUF541"/>
</dbReference>
<accession>A0ABU2YG17</accession>